<organism evidence="3 4">
    <name type="scientific">Tilletia caries</name>
    <name type="common">wheat bunt fungus</name>
    <dbReference type="NCBI Taxonomy" id="13290"/>
    <lineage>
        <taxon>Eukaryota</taxon>
        <taxon>Fungi</taxon>
        <taxon>Dikarya</taxon>
        <taxon>Basidiomycota</taxon>
        <taxon>Ustilaginomycotina</taxon>
        <taxon>Exobasidiomycetes</taxon>
        <taxon>Tilletiales</taxon>
        <taxon>Tilletiaceae</taxon>
        <taxon>Tilletia</taxon>
    </lineage>
</organism>
<dbReference type="Proteomes" id="UP000836402">
    <property type="component" value="Unassembled WGS sequence"/>
</dbReference>
<sequence>MTLVEEAWHSVTSRTIANCWRHVGILPTLPTSSEPFTSTSPATATTTDGGPAEVAAAERETAALFDRFNQTDEVSSSARMSIAELLNPVQEQVVFSVAAPSEVEGLDVEQSAEPEPELEEEDEDVVVVAPSALKAYGMAYSLIDFSGSQLDPSGKISPACCDWQSTKLLWRDKLP</sequence>
<accession>A0A177U7U9</accession>
<dbReference type="AlphaFoldDB" id="A0A177U7U9"/>
<evidence type="ECO:0000313" key="5">
    <source>
        <dbReference type="Proteomes" id="UP000836402"/>
    </source>
</evidence>
<evidence type="ECO:0008006" key="6">
    <source>
        <dbReference type="Google" id="ProtNLM"/>
    </source>
</evidence>
<feature type="region of interest" description="Disordered" evidence="1">
    <location>
        <begin position="30"/>
        <end position="49"/>
    </location>
</feature>
<reference evidence="2" key="3">
    <citation type="submission" date="2020-10" db="EMBL/GenBank/DDBJ databases">
        <authorList>
            <person name="Sedaghatjoo S."/>
        </authorList>
    </citation>
    <scope>NUCLEOTIDE SEQUENCE</scope>
    <source>
        <strain evidence="2">AZH3</strain>
    </source>
</reference>
<evidence type="ECO:0000313" key="2">
    <source>
        <dbReference type="EMBL" id="CAD6906242.1"/>
    </source>
</evidence>
<reference evidence="3" key="2">
    <citation type="journal article" date="2019" name="IMA Fungus">
        <title>Genome sequencing and comparison of five Tilletia species to identify candidate genes for the detection of regulated species infecting wheat.</title>
        <authorList>
            <person name="Nguyen H.D.T."/>
            <person name="Sultana T."/>
            <person name="Kesanakurti P."/>
            <person name="Hambleton S."/>
        </authorList>
    </citation>
    <scope>NUCLEOTIDE SEQUENCE</scope>
    <source>
        <strain evidence="3">DAOMC 238032</strain>
    </source>
</reference>
<proteinExistence type="predicted"/>
<name>A0A177U7U9_9BASI</name>
<gene>
    <name evidence="3" type="ORF">A4X03_0g8103</name>
    <name evidence="2" type="ORF">JKIAZH3_G1145</name>
</gene>
<evidence type="ECO:0000313" key="4">
    <source>
        <dbReference type="Proteomes" id="UP000077671"/>
    </source>
</evidence>
<evidence type="ECO:0000313" key="3">
    <source>
        <dbReference type="EMBL" id="KAE8241717.1"/>
    </source>
</evidence>
<protein>
    <recommendedName>
        <fullName evidence="6">DDE-1 domain-containing protein</fullName>
    </recommendedName>
</protein>
<comment type="caution">
    <text evidence="3">The sequence shown here is derived from an EMBL/GenBank/DDBJ whole genome shotgun (WGS) entry which is preliminary data.</text>
</comment>
<dbReference type="EMBL" id="CAJHJG010000826">
    <property type="protein sequence ID" value="CAD6906242.1"/>
    <property type="molecule type" value="Genomic_DNA"/>
</dbReference>
<dbReference type="EMBL" id="LWDD02002239">
    <property type="protein sequence ID" value="KAE8241717.1"/>
    <property type="molecule type" value="Genomic_DNA"/>
</dbReference>
<dbReference type="Proteomes" id="UP000077671">
    <property type="component" value="Unassembled WGS sequence"/>
</dbReference>
<evidence type="ECO:0000256" key="1">
    <source>
        <dbReference type="SAM" id="MobiDB-lite"/>
    </source>
</evidence>
<reference evidence="3" key="1">
    <citation type="submission" date="2016-04" db="EMBL/GenBank/DDBJ databases">
        <authorList>
            <person name="Nguyen H.D."/>
            <person name="Kesanakurti P."/>
            <person name="Cullis J."/>
            <person name="Levesque C.A."/>
            <person name="Hambleton S."/>
        </authorList>
    </citation>
    <scope>NUCLEOTIDE SEQUENCE</scope>
    <source>
        <strain evidence="3">DAOMC 238032</strain>
    </source>
</reference>
<keyword evidence="5" id="KW-1185">Reference proteome</keyword>